<evidence type="ECO:0000313" key="1">
    <source>
        <dbReference type="EMBL" id="CEK09361.1"/>
    </source>
</evidence>
<dbReference type="RefSeq" id="WP_052673545.1">
    <property type="nucleotide sequence ID" value="NZ_LN681225.1"/>
</dbReference>
<protein>
    <recommendedName>
        <fullName evidence="3">Photosynthesis system II assembly factor Ycf48/Hcf136-like domain-containing protein</fullName>
    </recommendedName>
</protein>
<dbReference type="InterPro" id="IPR015943">
    <property type="entry name" value="WD40/YVTN_repeat-like_dom_sf"/>
</dbReference>
<sequence length="367" mass="40128">MKSKSEITQSLDVIYHTDITVNDLRGISTPSEQVAWVSGAKGTVICTLDGGKTWDLKKVPGAEKLDFRDVKAFDKNTAYIMSVGYATESRIYKTDDGGQTWNLQLKGQNLSEFFNCMAFWNQNHGLVLSDPVDGKFTLYTTQNGCTWSKIPSDGMPIALTDEGAFAASGSCMTVYGKNNVWFGSGLKTARVFYSQDGGFNWHVSETPIKKDTKSSGVFSIIFSDQNKGMIAGGDYANPQIGGSNLAITTDGGVNWHPVDISPQYYWSSISFTPDKKNYMVVGSTHVGYTSSPFSQQNTNKNGSDVVQSTITKEPDLKEKANSILCPPWENSLTNVTLNAFSFWKKDRALAIGPKGTIVEIAIPTSKI</sequence>
<proteinExistence type="predicted"/>
<dbReference type="STRING" id="449.LHA_0249"/>
<dbReference type="PANTHER" id="PTHR47199:SF2">
    <property type="entry name" value="PHOTOSYSTEM II STABILITY_ASSEMBLY FACTOR HCF136, CHLOROPLASTIC"/>
    <property type="match status" value="1"/>
</dbReference>
<organism evidence="1 2">
    <name type="scientific">Legionella hackeliae</name>
    <dbReference type="NCBI Taxonomy" id="449"/>
    <lineage>
        <taxon>Bacteria</taxon>
        <taxon>Pseudomonadati</taxon>
        <taxon>Pseudomonadota</taxon>
        <taxon>Gammaproteobacteria</taxon>
        <taxon>Legionellales</taxon>
        <taxon>Legionellaceae</taxon>
        <taxon>Legionella</taxon>
    </lineage>
</organism>
<dbReference type="SUPFAM" id="SSF50939">
    <property type="entry name" value="Sialidases"/>
    <property type="match status" value="1"/>
</dbReference>
<dbReference type="OrthoDB" id="9813892at2"/>
<evidence type="ECO:0008006" key="3">
    <source>
        <dbReference type="Google" id="ProtNLM"/>
    </source>
</evidence>
<gene>
    <name evidence="1" type="ORF">LHA_0249</name>
</gene>
<dbReference type="PANTHER" id="PTHR47199">
    <property type="entry name" value="PHOTOSYSTEM II STABILITY/ASSEMBLY FACTOR HCF136, CHLOROPLASTIC"/>
    <property type="match status" value="1"/>
</dbReference>
<dbReference type="PATRIC" id="fig|449.7.peg.953"/>
<dbReference type="CDD" id="cd15482">
    <property type="entry name" value="Sialidase_non-viral"/>
    <property type="match status" value="1"/>
</dbReference>
<dbReference type="AlphaFoldDB" id="A0A0A8UPA2"/>
<dbReference type="KEGG" id="lha:LHA_0249"/>
<reference evidence="2" key="1">
    <citation type="submission" date="2014-09" db="EMBL/GenBank/DDBJ databases">
        <authorList>
            <person name="Gomez-Valero L."/>
        </authorList>
    </citation>
    <scope>NUCLEOTIDE SEQUENCE [LARGE SCALE GENOMIC DNA]</scope>
    <source>
        <strain evidence="2">ATCC35250</strain>
    </source>
</reference>
<dbReference type="EMBL" id="LN681225">
    <property type="protein sequence ID" value="CEK09361.1"/>
    <property type="molecule type" value="Genomic_DNA"/>
</dbReference>
<dbReference type="Gene3D" id="2.130.10.10">
    <property type="entry name" value="YVTN repeat-like/Quinoprotein amine dehydrogenase"/>
    <property type="match status" value="2"/>
</dbReference>
<evidence type="ECO:0000313" key="2">
    <source>
        <dbReference type="Proteomes" id="UP000032803"/>
    </source>
</evidence>
<dbReference type="HOGENOM" id="CLU_064269_0_0_6"/>
<name>A0A0A8UPA2_LEGHA</name>
<dbReference type="Proteomes" id="UP000032803">
    <property type="component" value="Chromosome I"/>
</dbReference>
<dbReference type="InterPro" id="IPR036278">
    <property type="entry name" value="Sialidase_sf"/>
</dbReference>
<accession>A0A0A8UPA2</accession>
<keyword evidence="2" id="KW-1185">Reference proteome</keyword>